<name>A0ABN8NHE1_9CNID</name>
<reference evidence="1 2" key="1">
    <citation type="submission" date="2022-05" db="EMBL/GenBank/DDBJ databases">
        <authorList>
            <consortium name="Genoscope - CEA"/>
            <person name="William W."/>
        </authorList>
    </citation>
    <scope>NUCLEOTIDE SEQUENCE [LARGE SCALE GENOMIC DNA]</scope>
</reference>
<gene>
    <name evidence="1" type="ORF">PLOB_00016794</name>
</gene>
<dbReference type="EMBL" id="CALNXK010000020">
    <property type="protein sequence ID" value="CAH3107653.1"/>
    <property type="molecule type" value="Genomic_DNA"/>
</dbReference>
<sequence length="199" mass="23264">MSRLVFRDPNQLRAGELHRHTPQWLSLIDDLNDDRFTEVRDWITNERQAFILLPHKKEKFIRLVKEILHRHCLDLLTLQRLSGKSMSMSLAVPGARLYVNEINLAVSGATRSSRPLKMSPALKKEIEHWLFLESWDGFLPWRSEKHTHVKLFSDSSHFAWGGALSPNAIEVKVYDYWDASIGNTARYRYKRDLGSKQRP</sequence>
<evidence type="ECO:0008006" key="3">
    <source>
        <dbReference type="Google" id="ProtNLM"/>
    </source>
</evidence>
<evidence type="ECO:0000313" key="2">
    <source>
        <dbReference type="Proteomes" id="UP001159405"/>
    </source>
</evidence>
<protein>
    <recommendedName>
        <fullName evidence="3">Maturase K</fullName>
    </recommendedName>
</protein>
<organism evidence="1 2">
    <name type="scientific">Porites lobata</name>
    <dbReference type="NCBI Taxonomy" id="104759"/>
    <lineage>
        <taxon>Eukaryota</taxon>
        <taxon>Metazoa</taxon>
        <taxon>Cnidaria</taxon>
        <taxon>Anthozoa</taxon>
        <taxon>Hexacorallia</taxon>
        <taxon>Scleractinia</taxon>
        <taxon>Fungiina</taxon>
        <taxon>Poritidae</taxon>
        <taxon>Porites</taxon>
    </lineage>
</organism>
<keyword evidence="2" id="KW-1185">Reference proteome</keyword>
<comment type="caution">
    <text evidence="1">The sequence shown here is derived from an EMBL/GenBank/DDBJ whole genome shotgun (WGS) entry which is preliminary data.</text>
</comment>
<dbReference type="Proteomes" id="UP001159405">
    <property type="component" value="Unassembled WGS sequence"/>
</dbReference>
<proteinExistence type="predicted"/>
<accession>A0ABN8NHE1</accession>
<evidence type="ECO:0000313" key="1">
    <source>
        <dbReference type="EMBL" id="CAH3107653.1"/>
    </source>
</evidence>